<comment type="caution">
    <text evidence="1">The sequence shown here is derived from an EMBL/GenBank/DDBJ whole genome shotgun (WGS) entry which is preliminary data.</text>
</comment>
<dbReference type="EMBL" id="JAAXKY010000004">
    <property type="protein sequence ID" value="NMH76083.1"/>
    <property type="molecule type" value="Genomic_DNA"/>
</dbReference>
<name>A0ABX1R6Q4_9PSEU</name>
<dbReference type="RefSeq" id="WP_169394148.1">
    <property type="nucleotide sequence ID" value="NZ_BAAAJH010000015.1"/>
</dbReference>
<accession>A0ABX1R6Q4</accession>
<keyword evidence="2" id="KW-1185">Reference proteome</keyword>
<reference evidence="1 2" key="1">
    <citation type="submission" date="2020-04" db="EMBL/GenBank/DDBJ databases">
        <authorList>
            <person name="Klaysubun C."/>
            <person name="Duangmal K."/>
            <person name="Lipun K."/>
        </authorList>
    </citation>
    <scope>NUCLEOTIDE SEQUENCE [LARGE SCALE GENOMIC DNA]</scope>
    <source>
        <strain evidence="1 2">JCM 11839</strain>
    </source>
</reference>
<evidence type="ECO:0000313" key="2">
    <source>
        <dbReference type="Proteomes" id="UP001296706"/>
    </source>
</evidence>
<evidence type="ECO:0000313" key="1">
    <source>
        <dbReference type="EMBL" id="NMH76083.1"/>
    </source>
</evidence>
<gene>
    <name evidence="1" type="ORF">HF577_03025</name>
</gene>
<proteinExistence type="predicted"/>
<sequence>MFGERAGTRLSELDGHDRRRTWENVYDDGSRAELLPYRSELWRLDECGPASGQDPHVL</sequence>
<organism evidence="1 2">
    <name type="scientific">Pseudonocardia xinjiangensis</name>
    <dbReference type="NCBI Taxonomy" id="75289"/>
    <lineage>
        <taxon>Bacteria</taxon>
        <taxon>Bacillati</taxon>
        <taxon>Actinomycetota</taxon>
        <taxon>Actinomycetes</taxon>
        <taxon>Pseudonocardiales</taxon>
        <taxon>Pseudonocardiaceae</taxon>
        <taxon>Pseudonocardia</taxon>
    </lineage>
</organism>
<protein>
    <submittedName>
        <fullName evidence="1">Uncharacterized protein</fullName>
    </submittedName>
</protein>
<dbReference type="Proteomes" id="UP001296706">
    <property type="component" value="Unassembled WGS sequence"/>
</dbReference>